<organism evidence="9 10">
    <name type="scientific">Candidatus Defluviicoccus seviourii</name>
    <dbReference type="NCBI Taxonomy" id="2565273"/>
    <lineage>
        <taxon>Bacteria</taxon>
        <taxon>Pseudomonadati</taxon>
        <taxon>Pseudomonadota</taxon>
        <taxon>Alphaproteobacteria</taxon>
        <taxon>Rhodospirillales</taxon>
        <taxon>Rhodospirillaceae</taxon>
        <taxon>Defluviicoccus</taxon>
    </lineage>
</organism>
<feature type="coiled-coil region" evidence="6">
    <location>
        <begin position="171"/>
        <end position="212"/>
    </location>
</feature>
<comment type="function">
    <text evidence="6">Required for chromosome condensation and partitioning.</text>
</comment>
<evidence type="ECO:0000256" key="4">
    <source>
        <dbReference type="ARBA" id="ARBA00023054"/>
    </source>
</evidence>
<keyword evidence="5 6" id="KW-0238">DNA-binding</keyword>
<keyword evidence="1 6" id="KW-0963">Cytoplasm</keyword>
<dbReference type="Proteomes" id="UP000326641">
    <property type="component" value="Unassembled WGS sequence"/>
</dbReference>
<name>A0A564WEK3_9PROT</name>
<dbReference type="PIRSF" id="PIRSF005719">
    <property type="entry name" value="SMC"/>
    <property type="match status" value="1"/>
</dbReference>
<keyword evidence="10" id="KW-1185">Reference proteome</keyword>
<reference evidence="9" key="1">
    <citation type="submission" date="2018-11" db="EMBL/GenBank/DDBJ databases">
        <authorList>
            <person name="Onetto C."/>
        </authorList>
    </citation>
    <scope>NUCLEOTIDE SEQUENCE [LARGE SCALE GENOMIC DNA]</scope>
</reference>
<evidence type="ECO:0000256" key="5">
    <source>
        <dbReference type="ARBA" id="ARBA00023125"/>
    </source>
</evidence>
<evidence type="ECO:0000256" key="1">
    <source>
        <dbReference type="ARBA" id="ARBA00022490"/>
    </source>
</evidence>
<keyword evidence="3 6" id="KW-0067">ATP-binding</keyword>
<feature type="compositionally biased region" description="Low complexity" evidence="7">
    <location>
        <begin position="424"/>
        <end position="442"/>
    </location>
</feature>
<comment type="caution">
    <text evidence="9">The sequence shown here is derived from an EMBL/GenBank/DDBJ whole genome shotgun (WGS) entry which is preliminary data.</text>
</comment>
<comment type="similarity">
    <text evidence="6">Belongs to the SMC family.</text>
</comment>
<accession>A0A564WEK3</accession>
<evidence type="ECO:0000313" key="9">
    <source>
        <dbReference type="EMBL" id="VUX46886.1"/>
    </source>
</evidence>
<dbReference type="Gene3D" id="3.40.50.300">
    <property type="entry name" value="P-loop containing nucleotide triphosphate hydrolases"/>
    <property type="match status" value="2"/>
</dbReference>
<feature type="coiled-coil region" evidence="6">
    <location>
        <begin position="273"/>
        <end position="356"/>
    </location>
</feature>
<dbReference type="InterPro" id="IPR027417">
    <property type="entry name" value="P-loop_NTPase"/>
</dbReference>
<dbReference type="GO" id="GO:0005524">
    <property type="term" value="F:ATP binding"/>
    <property type="evidence" value="ECO:0007669"/>
    <property type="project" value="UniProtKB-UniRule"/>
</dbReference>
<evidence type="ECO:0000259" key="8">
    <source>
        <dbReference type="Pfam" id="PF02463"/>
    </source>
</evidence>
<evidence type="ECO:0000256" key="7">
    <source>
        <dbReference type="SAM" id="MobiDB-lite"/>
    </source>
</evidence>
<dbReference type="GO" id="GO:0007062">
    <property type="term" value="P:sister chromatid cohesion"/>
    <property type="evidence" value="ECO:0007669"/>
    <property type="project" value="InterPro"/>
</dbReference>
<protein>
    <recommendedName>
        <fullName evidence="6">Chromosome partition protein Smc</fullName>
    </recommendedName>
</protein>
<keyword evidence="2 6" id="KW-0547">Nucleotide-binding</keyword>
<sequence>MLHVTKFRLTGFKSFVDMTEVTVMPGMTGIVGPNGCGKSNLVEALRWVMGESSARMLRGDEMDDVIFAGANGRPPRAFAEVVVQLDNQERSAPPPFAACETIEVSRRIERGRGSVYRVNGREVRARDVQLLFADQASGARSSAIVTQGQVASLIGAKPAERRALLEEAAGIAGLQTRRHETELRLNAAEANLQRADDTLATLRAQQQRLAEQVQQADHYRTLSERIRMTEAAILWAEWKRVTALVEAAGQQALHVEGQVAEAAAAVAGCAAALAEAEASLPRLRDTQDQAAAERHRLQAERDAVEAEERRLEQERQACRQRGAQLADDLSRARQVVKDAETSLQRLHDERERLLTASDGDEQRLSAATAELAAVDSQFAAAESAFVTLSEHTAAAAARRDELARSVAEMTQQQRRLDDRSRTFAQQQERNASESAAAEAAAARAETELGAAAEKLAQVQHAATTAEAARAEAQAALAPAEAMAQEASTAHARLHAEFEALTGLTRTEPRGGTPVLDQIAVEPGYEAALAAALGEDLLVPTCSDSPLHWRTLPAAAGDALLPDALAPLASYCRGAPALARRLAHIGITDDEATAERLQPDLKPGQRLVSRAGAVWRWDGLVQRSAHEGAISVRLRQRRRLAELEPLVAAAQAARSAAQTRLAAARNHEAASRTADQEARTALRAAERTLERCRAARTEAGARLGSLRSQVAVLADHAAAIDAERSTCAASLATAATALAALPELAAERARVAALRDELNSQRARQAGCRSALDGLRREITGRKRRVEGLQTDTAGWQQRLAAAEQQVASLSERHEACTAEQRRLDAAPGELEARRQQVLDTLMRAEAIYAQVADALAVGEEQRRTADSALRRAEGTEREAREARIRAEAATQQAGQEHERTTQRIAERLGVAPEELATLAAAPGSGGDAQGLQRRFERLQREREAMGPVNLRANEEAAALADQMAALETQRADLEGAIAKLRRAISEIDGAARERLLAAFTEVSRHFHAVFTRLFGGGRAELALTTPDDPLTAGLEVRACPPGKKLQSLALLSGGEQALTGLALRFAQFLTKPTPLCVLDEVDAALDDANVNRLCLLLNDLAVHGTRFLVITHHRMTMARSDRLFGLTMPERGVSQLVSVDLRPQGSLAPAASHPPLAQILAARSVD</sequence>
<dbReference type="GO" id="GO:0016887">
    <property type="term" value="F:ATP hydrolysis activity"/>
    <property type="evidence" value="ECO:0007669"/>
    <property type="project" value="InterPro"/>
</dbReference>
<dbReference type="PANTHER" id="PTHR43977">
    <property type="entry name" value="STRUCTURAL MAINTENANCE OF CHROMOSOMES PROTEIN 3"/>
    <property type="match status" value="1"/>
</dbReference>
<keyword evidence="4 6" id="KW-0175">Coiled coil</keyword>
<evidence type="ECO:0000256" key="3">
    <source>
        <dbReference type="ARBA" id="ARBA00022840"/>
    </source>
</evidence>
<comment type="domain">
    <text evidence="6">Contains large globular domains required for ATP hydrolysis at each terminus and a third globular domain forming a flexible hinge near the middle of the molecule. These domains are separated by coiled-coil structures.</text>
</comment>
<feature type="region of interest" description="Disordered" evidence="7">
    <location>
        <begin position="861"/>
        <end position="899"/>
    </location>
</feature>
<feature type="binding site" evidence="6">
    <location>
        <begin position="33"/>
        <end position="40"/>
    </location>
    <ligand>
        <name>ATP</name>
        <dbReference type="ChEBI" id="CHEBI:30616"/>
    </ligand>
</feature>
<gene>
    <name evidence="6 9" type="primary">smc</name>
    <name evidence="9" type="ORF">DF3PA_30114</name>
</gene>
<comment type="subunit">
    <text evidence="6">Homodimer.</text>
</comment>
<dbReference type="EMBL" id="UXAT02000023">
    <property type="protein sequence ID" value="VUX46886.1"/>
    <property type="molecule type" value="Genomic_DNA"/>
</dbReference>
<dbReference type="GO" id="GO:0003677">
    <property type="term" value="F:DNA binding"/>
    <property type="evidence" value="ECO:0007669"/>
    <property type="project" value="UniProtKB-UniRule"/>
</dbReference>
<comment type="subcellular location">
    <subcellularLocation>
        <location evidence="6">Cytoplasm</location>
    </subcellularLocation>
</comment>
<evidence type="ECO:0000256" key="6">
    <source>
        <dbReference type="HAMAP-Rule" id="MF_01894"/>
    </source>
</evidence>
<dbReference type="HAMAP" id="MF_01894">
    <property type="entry name" value="Smc_prok"/>
    <property type="match status" value="1"/>
</dbReference>
<dbReference type="InterPro" id="IPR003395">
    <property type="entry name" value="RecF/RecN/SMC_N"/>
</dbReference>
<evidence type="ECO:0000256" key="2">
    <source>
        <dbReference type="ARBA" id="ARBA00022741"/>
    </source>
</evidence>
<dbReference type="InterPro" id="IPR011890">
    <property type="entry name" value="SMC_prok"/>
</dbReference>
<proteinExistence type="inferred from homology"/>
<dbReference type="Pfam" id="PF02463">
    <property type="entry name" value="SMC_N"/>
    <property type="match status" value="1"/>
</dbReference>
<dbReference type="AlphaFoldDB" id="A0A564WEK3"/>
<evidence type="ECO:0000313" key="10">
    <source>
        <dbReference type="Proteomes" id="UP000326641"/>
    </source>
</evidence>
<dbReference type="GO" id="GO:0007059">
    <property type="term" value="P:chromosome segregation"/>
    <property type="evidence" value="ECO:0007669"/>
    <property type="project" value="UniProtKB-UniRule"/>
</dbReference>
<feature type="coiled-coil region" evidence="6">
    <location>
        <begin position="743"/>
        <end position="819"/>
    </location>
</feature>
<dbReference type="InterPro" id="IPR024704">
    <property type="entry name" value="SMC"/>
</dbReference>
<feature type="domain" description="RecF/RecN/SMC N-terminal" evidence="8">
    <location>
        <begin position="4"/>
        <end position="1134"/>
    </location>
</feature>
<feature type="coiled-coil region" evidence="6">
    <location>
        <begin position="949"/>
        <end position="993"/>
    </location>
</feature>
<dbReference type="Gene3D" id="1.20.5.340">
    <property type="match status" value="1"/>
</dbReference>
<feature type="region of interest" description="Disordered" evidence="7">
    <location>
        <begin position="405"/>
        <end position="442"/>
    </location>
</feature>
<dbReference type="GO" id="GO:0005737">
    <property type="term" value="C:cytoplasm"/>
    <property type="evidence" value="ECO:0007669"/>
    <property type="project" value="UniProtKB-SubCell"/>
</dbReference>
<feature type="compositionally biased region" description="Basic and acidic residues" evidence="7">
    <location>
        <begin position="861"/>
        <end position="886"/>
    </location>
</feature>
<dbReference type="SUPFAM" id="SSF52540">
    <property type="entry name" value="P-loop containing nucleoside triphosphate hydrolases"/>
    <property type="match status" value="2"/>
</dbReference>
<dbReference type="GO" id="GO:0006260">
    <property type="term" value="P:DNA replication"/>
    <property type="evidence" value="ECO:0007669"/>
    <property type="project" value="UniProtKB-UniRule"/>
</dbReference>
<dbReference type="GO" id="GO:0030261">
    <property type="term" value="P:chromosome condensation"/>
    <property type="evidence" value="ECO:0007669"/>
    <property type="project" value="InterPro"/>
</dbReference>